<protein>
    <submittedName>
        <fullName evidence="3">Secreted protein</fullName>
    </submittedName>
</protein>
<dbReference type="GO" id="GO:0005737">
    <property type="term" value="C:cytoplasm"/>
    <property type="evidence" value="ECO:0007669"/>
    <property type="project" value="TreeGrafter"/>
</dbReference>
<name>A0A0A7CM76_9STRA</name>
<accession>A0A0A7CM76</accession>
<dbReference type="Gene3D" id="3.60.21.10">
    <property type="match status" value="1"/>
</dbReference>
<evidence type="ECO:0000313" key="3">
    <source>
        <dbReference type="EMBL" id="AIG55593.1"/>
    </source>
</evidence>
<feature type="signal peptide" evidence="1">
    <location>
        <begin position="1"/>
        <end position="16"/>
    </location>
</feature>
<proteinExistence type="predicted"/>
<dbReference type="PANTHER" id="PTHR32440">
    <property type="entry name" value="PHOSPHATASE DCR2-RELATED-RELATED"/>
    <property type="match status" value="1"/>
</dbReference>
<evidence type="ECO:0000259" key="2">
    <source>
        <dbReference type="Pfam" id="PF00149"/>
    </source>
</evidence>
<feature type="chain" id="PRO_5002038023" evidence="1">
    <location>
        <begin position="17"/>
        <end position="384"/>
    </location>
</feature>
<reference evidence="3" key="1">
    <citation type="journal article" date="2014" name="Genome Biol. Evol.">
        <title>The secreted proteins of Achlya hypogyna and Thraustotheca clavata identify the ancestral oomycete secretome and reveal gene acquisitions by horizontal gene transfer.</title>
        <authorList>
            <person name="Misner I."/>
            <person name="Blouin N."/>
            <person name="Leonard G."/>
            <person name="Richards T.A."/>
            <person name="Lane C.E."/>
        </authorList>
    </citation>
    <scope>NUCLEOTIDE SEQUENCE</scope>
    <source>
        <strain evidence="3">ATCC 34112</strain>
    </source>
</reference>
<dbReference type="EMBL" id="KM038132">
    <property type="protein sequence ID" value="AIG55593.1"/>
    <property type="molecule type" value="Genomic_DNA"/>
</dbReference>
<organism evidence="3">
    <name type="scientific">Thraustotheca clavata</name>
    <dbReference type="NCBI Taxonomy" id="74557"/>
    <lineage>
        <taxon>Eukaryota</taxon>
        <taxon>Sar</taxon>
        <taxon>Stramenopiles</taxon>
        <taxon>Oomycota</taxon>
        <taxon>Saprolegniomycetes</taxon>
        <taxon>Saprolegniales</taxon>
        <taxon>Achlyaceae</taxon>
        <taxon>Thraustotheca</taxon>
    </lineage>
</organism>
<keyword evidence="1" id="KW-0732">Signal</keyword>
<feature type="domain" description="Calcineurin-like phosphoesterase" evidence="2">
    <location>
        <begin position="37"/>
        <end position="277"/>
    </location>
</feature>
<sequence length="384" mass="42965">MLFSALLLQTLVSVLAANSNLFAKETCTGQSCEQSFTVLQIPDMHFTGDALFLCRDAPHDPCHESNMITFLNDLVDHVQPDLIVFTGDQVEDKEVTHVRYDALSGVIEFNREQVKAAIDKYSALAITRQIPWAIVFGNHDEGGSMNRQEMLEYVAQKPFSCSHFGPPDIGGVGNYDLDVKDRANKSVFRMYFIDTGDSGKVSLGQNQYLQLLAASREPVPAVLFAHIPIPEYILTEKDILWHGHQGEKVSEGPQSGLLDTLIKMGDVKAMFVGHDHGNNYCIERTRIQLCYGGGSGYGAAYNKEKAPRTARVIHWQRDNRGQSISTWIQIDGNYTKSEYPLFGYKKDHMLGDFQISQPSKFNSAHSYHSIAILVICIALYVHLQ</sequence>
<dbReference type="AlphaFoldDB" id="A0A0A7CM76"/>
<dbReference type="InterPro" id="IPR004843">
    <property type="entry name" value="Calcineurin-like_PHP"/>
</dbReference>
<dbReference type="GO" id="GO:0016788">
    <property type="term" value="F:hydrolase activity, acting on ester bonds"/>
    <property type="evidence" value="ECO:0007669"/>
    <property type="project" value="TreeGrafter"/>
</dbReference>
<dbReference type="Pfam" id="PF00149">
    <property type="entry name" value="Metallophos"/>
    <property type="match status" value="1"/>
</dbReference>
<dbReference type="InterPro" id="IPR029052">
    <property type="entry name" value="Metallo-depent_PP-like"/>
</dbReference>
<evidence type="ECO:0000256" key="1">
    <source>
        <dbReference type="SAM" id="SignalP"/>
    </source>
</evidence>
<dbReference type="PANTHER" id="PTHR32440:SF0">
    <property type="entry name" value="PHOSPHATASE DCR2-RELATED"/>
    <property type="match status" value="1"/>
</dbReference>
<dbReference type="SUPFAM" id="SSF56300">
    <property type="entry name" value="Metallo-dependent phosphatases"/>
    <property type="match status" value="1"/>
</dbReference>